<dbReference type="PANTHER" id="PTHR22952">
    <property type="entry name" value="CAMP-RESPONSE ELEMENT BINDING PROTEIN-RELATED"/>
    <property type="match status" value="1"/>
</dbReference>
<proteinExistence type="predicted"/>
<dbReference type="PROSITE" id="PS50217">
    <property type="entry name" value="BZIP"/>
    <property type="match status" value="1"/>
</dbReference>
<feature type="domain" description="BZIP" evidence="7">
    <location>
        <begin position="94"/>
        <end position="142"/>
    </location>
</feature>
<dbReference type="Proteomes" id="UP001327560">
    <property type="component" value="Chromosome 1"/>
</dbReference>
<dbReference type="GO" id="GO:0009738">
    <property type="term" value="P:abscisic acid-activated signaling pathway"/>
    <property type="evidence" value="ECO:0007669"/>
    <property type="project" value="UniProtKB-KW"/>
</dbReference>
<dbReference type="GO" id="GO:0005634">
    <property type="term" value="C:nucleus"/>
    <property type="evidence" value="ECO:0007669"/>
    <property type="project" value="UniProtKB-SubCell"/>
</dbReference>
<keyword evidence="3" id="KW-0805">Transcription regulation</keyword>
<evidence type="ECO:0000256" key="6">
    <source>
        <dbReference type="ARBA" id="ARBA00023242"/>
    </source>
</evidence>
<dbReference type="GO" id="GO:0045893">
    <property type="term" value="P:positive regulation of DNA-templated transcription"/>
    <property type="evidence" value="ECO:0007669"/>
    <property type="project" value="InterPro"/>
</dbReference>
<dbReference type="Pfam" id="PF00170">
    <property type="entry name" value="bZIP_1"/>
    <property type="match status" value="1"/>
</dbReference>
<evidence type="ECO:0000256" key="4">
    <source>
        <dbReference type="ARBA" id="ARBA00023125"/>
    </source>
</evidence>
<dbReference type="PROSITE" id="PS00036">
    <property type="entry name" value="BZIP_BASIC"/>
    <property type="match status" value="1"/>
</dbReference>
<keyword evidence="9" id="KW-1185">Reference proteome</keyword>
<dbReference type="InterPro" id="IPR046347">
    <property type="entry name" value="bZIP_sf"/>
</dbReference>
<evidence type="ECO:0000256" key="2">
    <source>
        <dbReference type="ARBA" id="ARBA00022682"/>
    </source>
</evidence>
<keyword evidence="2" id="KW-0938">Abscisic acid signaling pathway</keyword>
<dbReference type="GO" id="GO:0003677">
    <property type="term" value="F:DNA binding"/>
    <property type="evidence" value="ECO:0007669"/>
    <property type="project" value="UniProtKB-KW"/>
</dbReference>
<evidence type="ECO:0000259" key="7">
    <source>
        <dbReference type="PROSITE" id="PS50217"/>
    </source>
</evidence>
<dbReference type="EMBL" id="CP136890">
    <property type="protein sequence ID" value="WOK94680.1"/>
    <property type="molecule type" value="Genomic_DNA"/>
</dbReference>
<reference evidence="8 9" key="1">
    <citation type="submission" date="2023-10" db="EMBL/GenBank/DDBJ databases">
        <title>Chromosome-scale genome assembly provides insights into flower coloration mechanisms of Canna indica.</title>
        <authorList>
            <person name="Li C."/>
        </authorList>
    </citation>
    <scope>NUCLEOTIDE SEQUENCE [LARGE SCALE GENOMIC DNA]</scope>
    <source>
        <tissue evidence="8">Flower</tissue>
    </source>
</reference>
<protein>
    <submittedName>
        <fullName evidence="8">BZIP transcription factor 27</fullName>
    </submittedName>
</protein>
<dbReference type="Gene3D" id="1.20.5.170">
    <property type="match status" value="1"/>
</dbReference>
<dbReference type="FunFam" id="1.20.5.170:FF:000036">
    <property type="entry name" value="ABSCISIC ACID-INSENSITIVE 5-like protein 2"/>
    <property type="match status" value="1"/>
</dbReference>
<dbReference type="GO" id="GO:0003700">
    <property type="term" value="F:DNA-binding transcription factor activity"/>
    <property type="evidence" value="ECO:0007669"/>
    <property type="project" value="InterPro"/>
</dbReference>
<evidence type="ECO:0000313" key="8">
    <source>
        <dbReference type="EMBL" id="WOK94680.1"/>
    </source>
</evidence>
<evidence type="ECO:0000256" key="1">
    <source>
        <dbReference type="ARBA" id="ARBA00004123"/>
    </source>
</evidence>
<keyword evidence="5" id="KW-0804">Transcription</keyword>
<keyword evidence="4" id="KW-0238">DNA-binding</keyword>
<evidence type="ECO:0000313" key="9">
    <source>
        <dbReference type="Proteomes" id="UP001327560"/>
    </source>
</evidence>
<dbReference type="InterPro" id="IPR004827">
    <property type="entry name" value="bZIP"/>
</dbReference>
<organism evidence="8 9">
    <name type="scientific">Canna indica</name>
    <name type="common">Indian-shot</name>
    <dbReference type="NCBI Taxonomy" id="4628"/>
    <lineage>
        <taxon>Eukaryota</taxon>
        <taxon>Viridiplantae</taxon>
        <taxon>Streptophyta</taxon>
        <taxon>Embryophyta</taxon>
        <taxon>Tracheophyta</taxon>
        <taxon>Spermatophyta</taxon>
        <taxon>Magnoliopsida</taxon>
        <taxon>Liliopsida</taxon>
        <taxon>Zingiberales</taxon>
        <taxon>Cannaceae</taxon>
        <taxon>Canna</taxon>
    </lineage>
</organism>
<name>A0AAQ3Q161_9LILI</name>
<comment type="subcellular location">
    <subcellularLocation>
        <location evidence="1">Nucleus</location>
    </subcellularLocation>
</comment>
<gene>
    <name evidence="8" type="ORF">Cni_G03385</name>
</gene>
<dbReference type="InterPro" id="IPR043452">
    <property type="entry name" value="BZIP46-like"/>
</dbReference>
<sequence length="165" mass="18537">MEEVWKDISLNQDTPSRPPPLLYYHHAAAKAITLQEFLSGSFQAEVKADARPGTRHPAALLCPNSNSESLVAVNEDGFVPAHAGAEGNIAVDLRKKRMIKNRESATRSRARKQAYTTEMEKEVKHLLEENRKLKKKCDELLKPTMDAQMLVPKKKKLQRTASASF</sequence>
<dbReference type="AlphaFoldDB" id="A0AAQ3Q161"/>
<dbReference type="PANTHER" id="PTHR22952:SF433">
    <property type="entry name" value="PROTEIN FD"/>
    <property type="match status" value="1"/>
</dbReference>
<accession>A0AAQ3Q161</accession>
<dbReference type="SUPFAM" id="SSF57959">
    <property type="entry name" value="Leucine zipper domain"/>
    <property type="match status" value="1"/>
</dbReference>
<evidence type="ECO:0000256" key="3">
    <source>
        <dbReference type="ARBA" id="ARBA00023015"/>
    </source>
</evidence>
<keyword evidence="6" id="KW-0539">Nucleus</keyword>
<dbReference type="SMART" id="SM00338">
    <property type="entry name" value="BRLZ"/>
    <property type="match status" value="1"/>
</dbReference>
<dbReference type="CDD" id="cd14707">
    <property type="entry name" value="bZIP_plant_BZIP46"/>
    <property type="match status" value="1"/>
</dbReference>
<evidence type="ECO:0000256" key="5">
    <source>
        <dbReference type="ARBA" id="ARBA00023163"/>
    </source>
</evidence>